<feature type="transmembrane region" description="Helical" evidence="1">
    <location>
        <begin position="5"/>
        <end position="23"/>
    </location>
</feature>
<proteinExistence type="predicted"/>
<comment type="caution">
    <text evidence="2">The sequence shown here is derived from an EMBL/GenBank/DDBJ whole genome shotgun (WGS) entry which is preliminary data.</text>
</comment>
<name>A0AA38P3H7_9AGAR</name>
<feature type="transmembrane region" description="Helical" evidence="1">
    <location>
        <begin position="35"/>
        <end position="56"/>
    </location>
</feature>
<protein>
    <submittedName>
        <fullName evidence="2">Uncharacterized protein</fullName>
    </submittedName>
</protein>
<reference evidence="2" key="1">
    <citation type="submission" date="2022-08" db="EMBL/GenBank/DDBJ databases">
        <authorList>
            <consortium name="DOE Joint Genome Institute"/>
            <person name="Min B."/>
            <person name="Riley R."/>
            <person name="Sierra-Patev S."/>
            <person name="Naranjo-Ortiz M."/>
            <person name="Looney B."/>
            <person name="Konkel Z."/>
            <person name="Slot J.C."/>
            <person name="Sakamoto Y."/>
            <person name="Steenwyk J.L."/>
            <person name="Rokas A."/>
            <person name="Carro J."/>
            <person name="Camarero S."/>
            <person name="Ferreira P."/>
            <person name="Molpeceres G."/>
            <person name="Ruiz-Duenas F.J."/>
            <person name="Serrano A."/>
            <person name="Henrissat B."/>
            <person name="Drula E."/>
            <person name="Hughes K.W."/>
            <person name="Mata J.L."/>
            <person name="Ishikawa N.K."/>
            <person name="Vargas-Isla R."/>
            <person name="Ushijima S."/>
            <person name="Smith C.A."/>
            <person name="Ahrendt S."/>
            <person name="Andreopoulos W."/>
            <person name="He G."/>
            <person name="Labutti K."/>
            <person name="Lipzen A."/>
            <person name="Ng V."/>
            <person name="Sandor L."/>
            <person name="Barry K."/>
            <person name="Martinez A.T."/>
            <person name="Xiao Y."/>
            <person name="Gibbons J.G."/>
            <person name="Terashima K."/>
            <person name="Hibbett D.S."/>
            <person name="Grigoriev I.V."/>
        </authorList>
    </citation>
    <scope>NUCLEOTIDE SEQUENCE</scope>
    <source>
        <strain evidence="2">TFB9207</strain>
    </source>
</reference>
<accession>A0AA38P3H7</accession>
<evidence type="ECO:0000313" key="2">
    <source>
        <dbReference type="EMBL" id="KAJ3835495.1"/>
    </source>
</evidence>
<dbReference type="Proteomes" id="UP001163846">
    <property type="component" value="Unassembled WGS sequence"/>
</dbReference>
<dbReference type="AlphaFoldDB" id="A0AA38P3H7"/>
<keyword evidence="3" id="KW-1185">Reference proteome</keyword>
<evidence type="ECO:0000313" key="3">
    <source>
        <dbReference type="Proteomes" id="UP001163846"/>
    </source>
</evidence>
<organism evidence="2 3">
    <name type="scientific">Lentinula raphanica</name>
    <dbReference type="NCBI Taxonomy" id="153919"/>
    <lineage>
        <taxon>Eukaryota</taxon>
        <taxon>Fungi</taxon>
        <taxon>Dikarya</taxon>
        <taxon>Basidiomycota</taxon>
        <taxon>Agaricomycotina</taxon>
        <taxon>Agaricomycetes</taxon>
        <taxon>Agaricomycetidae</taxon>
        <taxon>Agaricales</taxon>
        <taxon>Marasmiineae</taxon>
        <taxon>Omphalotaceae</taxon>
        <taxon>Lentinula</taxon>
    </lineage>
</organism>
<keyword evidence="1" id="KW-1133">Transmembrane helix</keyword>
<keyword evidence="1" id="KW-0812">Transmembrane</keyword>
<evidence type="ECO:0000256" key="1">
    <source>
        <dbReference type="SAM" id="Phobius"/>
    </source>
</evidence>
<sequence>MQREYCWLVLSSILSLLLIIEYSTDSEYHGPFATAHQFTVLSALLAFSSIASRLSAYVNRMALLKALCGSINSPWRILSIHVDRPLRGGRATPSTSSWFRISARVRRMMYAGDLSKLDVRGFRCWSGLIF</sequence>
<dbReference type="EMBL" id="MU806406">
    <property type="protein sequence ID" value="KAJ3835495.1"/>
    <property type="molecule type" value="Genomic_DNA"/>
</dbReference>
<keyword evidence="1" id="KW-0472">Membrane</keyword>
<gene>
    <name evidence="2" type="ORF">F5878DRAFT_306911</name>
</gene>